<proteinExistence type="predicted"/>
<feature type="transmembrane region" description="Helical" evidence="1">
    <location>
        <begin position="6"/>
        <end position="25"/>
    </location>
</feature>
<dbReference type="InParanoid" id="A0A7F5R991"/>
<name>A0A7F5R991_AGRPL</name>
<organism evidence="2 3">
    <name type="scientific">Agrilus planipennis</name>
    <name type="common">Emerald ash borer</name>
    <name type="synonym">Agrilus marcopoli</name>
    <dbReference type="NCBI Taxonomy" id="224129"/>
    <lineage>
        <taxon>Eukaryota</taxon>
        <taxon>Metazoa</taxon>
        <taxon>Ecdysozoa</taxon>
        <taxon>Arthropoda</taxon>
        <taxon>Hexapoda</taxon>
        <taxon>Insecta</taxon>
        <taxon>Pterygota</taxon>
        <taxon>Neoptera</taxon>
        <taxon>Endopterygota</taxon>
        <taxon>Coleoptera</taxon>
        <taxon>Polyphaga</taxon>
        <taxon>Elateriformia</taxon>
        <taxon>Buprestoidea</taxon>
        <taxon>Buprestidae</taxon>
        <taxon>Agrilinae</taxon>
        <taxon>Agrilus</taxon>
    </lineage>
</organism>
<dbReference type="OrthoDB" id="6683043at2759"/>
<keyword evidence="1" id="KW-0812">Transmembrane</keyword>
<dbReference type="AlphaFoldDB" id="A0A7F5R991"/>
<dbReference type="GeneID" id="112905080"/>
<sequence length="60" mass="7233">MFHVYWPANAALTLFLIVFVIIIILRFGPRLCKLRHTTLPDEHQWQEKIYEQKVPFESYA</sequence>
<reference evidence="3" key="1">
    <citation type="submission" date="2025-08" db="UniProtKB">
        <authorList>
            <consortium name="RefSeq"/>
        </authorList>
    </citation>
    <scope>IDENTIFICATION</scope>
    <source>
        <tissue evidence="3">Entire body</tissue>
    </source>
</reference>
<protein>
    <submittedName>
        <fullName evidence="3">Uncharacterized protein LOC112905080</fullName>
    </submittedName>
</protein>
<evidence type="ECO:0000256" key="1">
    <source>
        <dbReference type="SAM" id="Phobius"/>
    </source>
</evidence>
<dbReference type="KEGG" id="apln:112905080"/>
<keyword evidence="2" id="KW-1185">Reference proteome</keyword>
<dbReference type="CTD" id="14462836"/>
<evidence type="ECO:0000313" key="3">
    <source>
        <dbReference type="RefSeq" id="XP_025832536.1"/>
    </source>
</evidence>
<dbReference type="RefSeq" id="XP_025832536.1">
    <property type="nucleotide sequence ID" value="XM_025976751.1"/>
</dbReference>
<gene>
    <name evidence="3" type="primary">LOC112905080</name>
</gene>
<accession>A0A7F5R991</accession>
<evidence type="ECO:0000313" key="2">
    <source>
        <dbReference type="Proteomes" id="UP000192223"/>
    </source>
</evidence>
<dbReference type="Proteomes" id="UP000192223">
    <property type="component" value="Unplaced"/>
</dbReference>
<keyword evidence="1" id="KW-0472">Membrane</keyword>
<keyword evidence="1" id="KW-1133">Transmembrane helix</keyword>